<feature type="region of interest" description="Disordered" evidence="3">
    <location>
        <begin position="123"/>
        <end position="183"/>
    </location>
</feature>
<dbReference type="GO" id="GO:0005524">
    <property type="term" value="F:ATP binding"/>
    <property type="evidence" value="ECO:0007669"/>
    <property type="project" value="UniProtKB-KW"/>
</dbReference>
<evidence type="ECO:0000256" key="1">
    <source>
        <dbReference type="ARBA" id="ARBA00022741"/>
    </source>
</evidence>
<evidence type="ECO:0000313" key="6">
    <source>
        <dbReference type="Proteomes" id="UP000199012"/>
    </source>
</evidence>
<dbReference type="OrthoDB" id="3217709at2"/>
<dbReference type="Gene3D" id="3.40.50.300">
    <property type="entry name" value="P-loop containing nucleotide triphosphate hydrolases"/>
    <property type="match status" value="1"/>
</dbReference>
<dbReference type="Proteomes" id="UP000199012">
    <property type="component" value="Unassembled WGS sequence"/>
</dbReference>
<reference evidence="5 6" key="1">
    <citation type="submission" date="2016-10" db="EMBL/GenBank/DDBJ databases">
        <authorList>
            <person name="de Groot N.N."/>
        </authorList>
    </citation>
    <scope>NUCLEOTIDE SEQUENCE [LARGE SCALE GENOMIC DNA]</scope>
    <source>
        <strain evidence="5 6">CGMCC 4.6945</strain>
    </source>
</reference>
<dbReference type="RefSeq" id="WP_090029761.1">
    <property type="nucleotide sequence ID" value="NZ_BONM01000005.1"/>
</dbReference>
<protein>
    <submittedName>
        <fullName evidence="5">MinD-like ATPase involved in chromosome partitioning or flagellar assembly</fullName>
    </submittedName>
</protein>
<organism evidence="5 6">
    <name type="scientific">Cellulomonas marina</name>
    <dbReference type="NCBI Taxonomy" id="988821"/>
    <lineage>
        <taxon>Bacteria</taxon>
        <taxon>Bacillati</taxon>
        <taxon>Actinomycetota</taxon>
        <taxon>Actinomycetes</taxon>
        <taxon>Micrococcales</taxon>
        <taxon>Cellulomonadaceae</taxon>
        <taxon>Cellulomonas</taxon>
    </lineage>
</organism>
<dbReference type="PANTHER" id="PTHR43384:SF6">
    <property type="entry name" value="SEPTUM SITE-DETERMINING PROTEIN MIND HOMOLOG, CHLOROPLASTIC"/>
    <property type="match status" value="1"/>
</dbReference>
<keyword evidence="6" id="KW-1185">Reference proteome</keyword>
<feature type="region of interest" description="Disordered" evidence="3">
    <location>
        <begin position="455"/>
        <end position="495"/>
    </location>
</feature>
<gene>
    <name evidence="5" type="ORF">SAMN05421867_10171</name>
</gene>
<keyword evidence="5" id="KW-0282">Flagellum</keyword>
<dbReference type="STRING" id="988821.SAMN05421867_10171"/>
<proteinExistence type="predicted"/>
<keyword evidence="5" id="KW-0969">Cilium</keyword>
<dbReference type="GO" id="GO:0005829">
    <property type="term" value="C:cytosol"/>
    <property type="evidence" value="ECO:0007669"/>
    <property type="project" value="TreeGrafter"/>
</dbReference>
<dbReference type="InterPro" id="IPR050625">
    <property type="entry name" value="ParA/MinD_ATPase"/>
</dbReference>
<feature type="compositionally biased region" description="Low complexity" evidence="3">
    <location>
        <begin position="158"/>
        <end position="167"/>
    </location>
</feature>
<evidence type="ECO:0000256" key="2">
    <source>
        <dbReference type="ARBA" id="ARBA00022840"/>
    </source>
</evidence>
<keyword evidence="1" id="KW-0547">Nucleotide-binding</keyword>
<dbReference type="EMBL" id="FOKA01000001">
    <property type="protein sequence ID" value="SFA69866.1"/>
    <property type="molecule type" value="Genomic_DNA"/>
</dbReference>
<evidence type="ECO:0000259" key="4">
    <source>
        <dbReference type="Pfam" id="PF01656"/>
    </source>
</evidence>
<feature type="domain" description="CobQ/CobB/MinD/ParA nucleotide binding" evidence="4">
    <location>
        <begin position="180"/>
        <end position="393"/>
    </location>
</feature>
<name>A0A1I0V2T9_9CELL</name>
<dbReference type="AlphaFoldDB" id="A0A1I0V2T9"/>
<evidence type="ECO:0000313" key="5">
    <source>
        <dbReference type="EMBL" id="SFA69866.1"/>
    </source>
</evidence>
<dbReference type="GO" id="GO:0009898">
    <property type="term" value="C:cytoplasmic side of plasma membrane"/>
    <property type="evidence" value="ECO:0007669"/>
    <property type="project" value="TreeGrafter"/>
</dbReference>
<dbReference type="InterPro" id="IPR027417">
    <property type="entry name" value="P-loop_NTPase"/>
</dbReference>
<feature type="compositionally biased region" description="Basic residues" evidence="3">
    <location>
        <begin position="478"/>
        <end position="495"/>
    </location>
</feature>
<dbReference type="GO" id="GO:0051782">
    <property type="term" value="P:negative regulation of cell division"/>
    <property type="evidence" value="ECO:0007669"/>
    <property type="project" value="TreeGrafter"/>
</dbReference>
<keyword evidence="2" id="KW-0067">ATP-binding</keyword>
<accession>A0A1I0V2T9</accession>
<keyword evidence="5" id="KW-0966">Cell projection</keyword>
<dbReference type="InterPro" id="IPR002586">
    <property type="entry name" value="CobQ/CobB/MinD/ParA_Nub-bd_dom"/>
</dbReference>
<dbReference type="Pfam" id="PF01656">
    <property type="entry name" value="CbiA"/>
    <property type="match status" value="1"/>
</dbReference>
<sequence>MTVPVLTALPGVAEALLVAAAGRSPRLDVVRRCADLAELLAAAEAGLGSVALLSGALAHLDHDALAALRGSGALLVGVAAPGDEREADRLRAWGVDALVLAPGDDAAADAVVREVLAALARREATDPAGTTGGHIRQAGTGSPAPWSPPPVPPRRAEPASSGSRPAAPTEPPPARGQLVAVWGPTGAPGRTTVAVTLAAELAALGHRTLLADADTYGGSVAATVGMLDEAPGLAAAARAAAQGGLDLPTLARHSPLLAPGLRVLSGLARADRWPELGPAALDVVWDRARDLAAVTVVDTGFCLEEDELLSYDTRAPRRNAATTGALDAADTVVAVGSADPVGLQRLVRGLDELARRPAAAGARLVVVLNRVRSSTAGPGGERALREALERYAGVQDAVLVPEDRPALDAALLAGRLLREVAPASPARRALVGLAGLVAPVPATPAPSAGAAAGVLPGVDGGRGGTHGGRRREAAGAARRGRALVRPGRRRAAAAD</sequence>
<dbReference type="GO" id="GO:0016887">
    <property type="term" value="F:ATP hydrolysis activity"/>
    <property type="evidence" value="ECO:0007669"/>
    <property type="project" value="TreeGrafter"/>
</dbReference>
<dbReference type="SUPFAM" id="SSF52540">
    <property type="entry name" value="P-loop containing nucleoside triphosphate hydrolases"/>
    <property type="match status" value="1"/>
</dbReference>
<evidence type="ECO:0000256" key="3">
    <source>
        <dbReference type="SAM" id="MobiDB-lite"/>
    </source>
</evidence>
<dbReference type="PANTHER" id="PTHR43384">
    <property type="entry name" value="SEPTUM SITE-DETERMINING PROTEIN MIND HOMOLOG, CHLOROPLASTIC-RELATED"/>
    <property type="match status" value="1"/>
</dbReference>